<dbReference type="RefSeq" id="WP_184990630.1">
    <property type="nucleotide sequence ID" value="NZ_BOMK01000028.1"/>
</dbReference>
<dbReference type="Proteomes" id="UP000578112">
    <property type="component" value="Unassembled WGS sequence"/>
</dbReference>
<gene>
    <name evidence="3" type="ORF">BJ971_001237</name>
</gene>
<dbReference type="PANTHER" id="PTHR39428:SF1">
    <property type="entry name" value="F420H(2)-DEPENDENT QUINONE REDUCTASE RV1261C"/>
    <property type="match status" value="1"/>
</dbReference>
<dbReference type="Pfam" id="PF04075">
    <property type="entry name" value="F420H2_quin_red"/>
    <property type="match status" value="1"/>
</dbReference>
<dbReference type="PANTHER" id="PTHR39428">
    <property type="entry name" value="F420H(2)-DEPENDENT QUINONE REDUCTASE RV1261C"/>
    <property type="match status" value="1"/>
</dbReference>
<name>A0A7W7HTW5_9ACTN</name>
<dbReference type="AlphaFoldDB" id="A0A7W7HTW5"/>
<dbReference type="GO" id="GO:0005886">
    <property type="term" value="C:plasma membrane"/>
    <property type="evidence" value="ECO:0007669"/>
    <property type="project" value="TreeGrafter"/>
</dbReference>
<dbReference type="Gene3D" id="2.30.110.10">
    <property type="entry name" value="Electron Transport, Fmn-binding Protein, Chain A"/>
    <property type="match status" value="1"/>
</dbReference>
<dbReference type="NCBIfam" id="TIGR00026">
    <property type="entry name" value="hi_GC_TIGR00026"/>
    <property type="match status" value="1"/>
</dbReference>
<sequence>MSHYTALLRRLGNQRWFAALGRLVTPLDRRLYRLTNGRWSVIGRHQLPSLLLTTTGRKSGLPRTQPLLYATDGDEYIVIGSNWGQEHHPAWSGNLLARPAARVTLADREFGVHAALATGDDRERLWELLRRIWPGYAAYARRAERRQIRIFRLTPDERASGG</sequence>
<dbReference type="InterPro" id="IPR012349">
    <property type="entry name" value="Split_barrel_FMN-bd"/>
</dbReference>
<keyword evidence="4" id="KW-1185">Reference proteome</keyword>
<reference evidence="3 4" key="1">
    <citation type="submission" date="2020-08" db="EMBL/GenBank/DDBJ databases">
        <title>Sequencing the genomes of 1000 actinobacteria strains.</title>
        <authorList>
            <person name="Klenk H.-P."/>
        </authorList>
    </citation>
    <scope>NUCLEOTIDE SEQUENCE [LARGE SCALE GENOMIC DNA]</scope>
    <source>
        <strain evidence="3 4">DSM 43149</strain>
    </source>
</reference>
<accession>A0A7W7HTW5</accession>
<evidence type="ECO:0000256" key="2">
    <source>
        <dbReference type="ARBA" id="ARBA00049106"/>
    </source>
</evidence>
<proteinExistence type="inferred from homology"/>
<comment type="similarity">
    <text evidence="1">Belongs to the F420H(2)-dependent quinone reductase family.</text>
</comment>
<protein>
    <submittedName>
        <fullName evidence="3">Deazaflavin-dependent oxidoreductase (Nitroreductase family)</fullName>
    </submittedName>
</protein>
<evidence type="ECO:0000313" key="3">
    <source>
        <dbReference type="EMBL" id="MBB4760681.1"/>
    </source>
</evidence>
<dbReference type="GO" id="GO:0070967">
    <property type="term" value="F:coenzyme F420 binding"/>
    <property type="evidence" value="ECO:0007669"/>
    <property type="project" value="TreeGrafter"/>
</dbReference>
<dbReference type="SUPFAM" id="SSF50475">
    <property type="entry name" value="FMN-binding split barrel"/>
    <property type="match status" value="1"/>
</dbReference>
<organism evidence="3 4">
    <name type="scientific">Actinoplanes digitatis</name>
    <dbReference type="NCBI Taxonomy" id="1868"/>
    <lineage>
        <taxon>Bacteria</taxon>
        <taxon>Bacillati</taxon>
        <taxon>Actinomycetota</taxon>
        <taxon>Actinomycetes</taxon>
        <taxon>Micromonosporales</taxon>
        <taxon>Micromonosporaceae</taxon>
        <taxon>Actinoplanes</taxon>
    </lineage>
</organism>
<evidence type="ECO:0000313" key="4">
    <source>
        <dbReference type="Proteomes" id="UP000578112"/>
    </source>
</evidence>
<dbReference type="EMBL" id="JACHNH010000001">
    <property type="protein sequence ID" value="MBB4760681.1"/>
    <property type="molecule type" value="Genomic_DNA"/>
</dbReference>
<comment type="caution">
    <text evidence="3">The sequence shown here is derived from an EMBL/GenBank/DDBJ whole genome shotgun (WGS) entry which is preliminary data.</text>
</comment>
<comment type="catalytic activity">
    <reaction evidence="2">
        <text>oxidized coenzyme F420-(gamma-L-Glu)(n) + a quinol + H(+) = reduced coenzyme F420-(gamma-L-Glu)(n) + a quinone</text>
        <dbReference type="Rhea" id="RHEA:39663"/>
        <dbReference type="Rhea" id="RHEA-COMP:12939"/>
        <dbReference type="Rhea" id="RHEA-COMP:14378"/>
        <dbReference type="ChEBI" id="CHEBI:15378"/>
        <dbReference type="ChEBI" id="CHEBI:24646"/>
        <dbReference type="ChEBI" id="CHEBI:132124"/>
        <dbReference type="ChEBI" id="CHEBI:133980"/>
        <dbReference type="ChEBI" id="CHEBI:139511"/>
    </reaction>
</comment>
<dbReference type="GO" id="GO:0016491">
    <property type="term" value="F:oxidoreductase activity"/>
    <property type="evidence" value="ECO:0007669"/>
    <property type="project" value="InterPro"/>
</dbReference>
<dbReference type="InterPro" id="IPR004378">
    <property type="entry name" value="F420H2_quin_Rdtase"/>
</dbReference>
<evidence type="ECO:0000256" key="1">
    <source>
        <dbReference type="ARBA" id="ARBA00008710"/>
    </source>
</evidence>